<dbReference type="GO" id="GO:0003677">
    <property type="term" value="F:DNA binding"/>
    <property type="evidence" value="ECO:0007669"/>
    <property type="project" value="UniProtKB-KW"/>
</dbReference>
<protein>
    <submittedName>
        <fullName evidence="5">DNA-binding MarR family transcriptional regulator</fullName>
    </submittedName>
</protein>
<dbReference type="EMBL" id="JACHWS010000002">
    <property type="protein sequence ID" value="MBB3037795.1"/>
    <property type="molecule type" value="Genomic_DNA"/>
</dbReference>
<dbReference type="SUPFAM" id="SSF46785">
    <property type="entry name" value="Winged helix' DNA-binding domain"/>
    <property type="match status" value="1"/>
</dbReference>
<dbReference type="PANTHER" id="PTHR42756:SF1">
    <property type="entry name" value="TRANSCRIPTIONAL REPRESSOR OF EMRAB OPERON"/>
    <property type="match status" value="1"/>
</dbReference>
<dbReference type="OrthoDB" id="4463574at2"/>
<dbReference type="PRINTS" id="PR00598">
    <property type="entry name" value="HTHMARR"/>
</dbReference>
<evidence type="ECO:0000256" key="1">
    <source>
        <dbReference type="ARBA" id="ARBA00023015"/>
    </source>
</evidence>
<dbReference type="Pfam" id="PF12802">
    <property type="entry name" value="MarR_2"/>
    <property type="match status" value="1"/>
</dbReference>
<evidence type="ECO:0000256" key="2">
    <source>
        <dbReference type="ARBA" id="ARBA00023125"/>
    </source>
</evidence>
<dbReference type="InterPro" id="IPR036390">
    <property type="entry name" value="WH_DNA-bd_sf"/>
</dbReference>
<feature type="domain" description="HTH marR-type" evidence="4">
    <location>
        <begin position="15"/>
        <end position="143"/>
    </location>
</feature>
<keyword evidence="3" id="KW-0804">Transcription</keyword>
<dbReference type="Proteomes" id="UP000567922">
    <property type="component" value="Unassembled WGS sequence"/>
</dbReference>
<organism evidence="5 6">
    <name type="scientific">Hoyosella altamirensis</name>
    <dbReference type="NCBI Taxonomy" id="616997"/>
    <lineage>
        <taxon>Bacteria</taxon>
        <taxon>Bacillati</taxon>
        <taxon>Actinomycetota</taxon>
        <taxon>Actinomycetes</taxon>
        <taxon>Mycobacteriales</taxon>
        <taxon>Hoyosellaceae</taxon>
        <taxon>Hoyosella</taxon>
    </lineage>
</organism>
<evidence type="ECO:0000313" key="6">
    <source>
        <dbReference type="Proteomes" id="UP000567922"/>
    </source>
</evidence>
<dbReference type="GO" id="GO:0003700">
    <property type="term" value="F:DNA-binding transcription factor activity"/>
    <property type="evidence" value="ECO:0007669"/>
    <property type="project" value="InterPro"/>
</dbReference>
<dbReference type="PANTHER" id="PTHR42756">
    <property type="entry name" value="TRANSCRIPTIONAL REGULATOR, MARR"/>
    <property type="match status" value="1"/>
</dbReference>
<keyword evidence="6" id="KW-1185">Reference proteome</keyword>
<keyword evidence="1" id="KW-0805">Transcription regulation</keyword>
<keyword evidence="2 5" id="KW-0238">DNA-binding</keyword>
<dbReference type="InterPro" id="IPR036388">
    <property type="entry name" value="WH-like_DNA-bd_sf"/>
</dbReference>
<reference evidence="5 6" key="1">
    <citation type="submission" date="2020-08" db="EMBL/GenBank/DDBJ databases">
        <title>Sequencing the genomes of 1000 actinobacteria strains.</title>
        <authorList>
            <person name="Klenk H.-P."/>
        </authorList>
    </citation>
    <scope>NUCLEOTIDE SEQUENCE [LARGE SCALE GENOMIC DNA]</scope>
    <source>
        <strain evidence="5 6">DSM 45258</strain>
    </source>
</reference>
<evidence type="ECO:0000259" key="4">
    <source>
        <dbReference type="PROSITE" id="PS50995"/>
    </source>
</evidence>
<accession>A0A839RM33</accession>
<evidence type="ECO:0000256" key="3">
    <source>
        <dbReference type="ARBA" id="ARBA00023163"/>
    </source>
</evidence>
<dbReference type="SMART" id="SM00347">
    <property type="entry name" value="HTH_MARR"/>
    <property type="match status" value="1"/>
</dbReference>
<comment type="caution">
    <text evidence="5">The sequence shown here is derived from an EMBL/GenBank/DDBJ whole genome shotgun (WGS) entry which is preliminary data.</text>
</comment>
<sequence>MPKSHDLPESSLKSADFLISRLHRVVRENVERPLTDAGYSLRTHWILSCLSQQPLSQQQVCNALAIDRSDMVRIVDELEKRGLLTRARDKKDRRKHTLTLTETGHAARKHSDAIVESAIDSVFRGLTKKEKQTFHRLALKVLAPADASDDAAQAEAKQ</sequence>
<dbReference type="Gene3D" id="1.10.10.10">
    <property type="entry name" value="Winged helix-like DNA-binding domain superfamily/Winged helix DNA-binding domain"/>
    <property type="match status" value="1"/>
</dbReference>
<name>A0A839RM33_9ACTN</name>
<dbReference type="PROSITE" id="PS50995">
    <property type="entry name" value="HTH_MARR_2"/>
    <property type="match status" value="1"/>
</dbReference>
<gene>
    <name evidence="5" type="ORF">FHU29_002244</name>
</gene>
<dbReference type="InterPro" id="IPR000835">
    <property type="entry name" value="HTH_MarR-typ"/>
</dbReference>
<proteinExistence type="predicted"/>
<dbReference type="RefSeq" id="WP_064441299.1">
    <property type="nucleotide sequence ID" value="NZ_BDDI01000013.1"/>
</dbReference>
<dbReference type="AlphaFoldDB" id="A0A839RM33"/>
<evidence type="ECO:0000313" key="5">
    <source>
        <dbReference type="EMBL" id="MBB3037795.1"/>
    </source>
</evidence>